<organism evidence="3 4">
    <name type="scientific">Trichoderma harzianum</name>
    <name type="common">Hypocrea lixii</name>
    <dbReference type="NCBI Taxonomy" id="5544"/>
    <lineage>
        <taxon>Eukaryota</taxon>
        <taxon>Fungi</taxon>
        <taxon>Dikarya</taxon>
        <taxon>Ascomycota</taxon>
        <taxon>Pezizomycotina</taxon>
        <taxon>Sordariomycetes</taxon>
        <taxon>Hypocreomycetidae</taxon>
        <taxon>Hypocreales</taxon>
        <taxon>Hypocreaceae</taxon>
        <taxon>Trichoderma</taxon>
    </lineage>
</organism>
<dbReference type="InterPro" id="IPR037398">
    <property type="entry name" value="Glyco_hydro_64_fam"/>
</dbReference>
<feature type="signal peptide" evidence="1">
    <location>
        <begin position="1"/>
        <end position="16"/>
    </location>
</feature>
<dbReference type="EMBL" id="MTYI01000016">
    <property type="protein sequence ID" value="PNP58995.1"/>
    <property type="molecule type" value="Genomic_DNA"/>
</dbReference>
<name>A0A2K0UML1_TRIHA</name>
<dbReference type="Gene3D" id="3.30.920.50">
    <property type="entry name" value="Beta-1,3-glucanase, C-terminal domain"/>
    <property type="match status" value="1"/>
</dbReference>
<dbReference type="PROSITE" id="PS52006">
    <property type="entry name" value="GH64"/>
    <property type="match status" value="1"/>
</dbReference>
<dbReference type="InterPro" id="IPR042517">
    <property type="entry name" value="Glyco_hydro_64_N_2"/>
</dbReference>
<evidence type="ECO:0000313" key="4">
    <source>
        <dbReference type="Proteomes" id="UP000236290"/>
    </source>
</evidence>
<accession>A0A2K0UML1</accession>
<comment type="caution">
    <text evidence="3">The sequence shown here is derived from an EMBL/GenBank/DDBJ whole genome shotgun (WGS) entry which is preliminary data.</text>
</comment>
<evidence type="ECO:0000256" key="1">
    <source>
        <dbReference type="SAM" id="SignalP"/>
    </source>
</evidence>
<reference evidence="3 4" key="1">
    <citation type="submission" date="2017-02" db="EMBL/GenBank/DDBJ databases">
        <title>Genomes of Trichoderma spp. with biocontrol activity.</title>
        <authorList>
            <person name="Gardiner D."/>
            <person name="Kazan K."/>
            <person name="Vos C."/>
            <person name="Harvey P."/>
        </authorList>
    </citation>
    <scope>NUCLEOTIDE SEQUENCE [LARGE SCALE GENOMIC DNA]</scope>
    <source>
        <strain evidence="3 4">Tr1</strain>
    </source>
</reference>
<dbReference type="Pfam" id="PF16483">
    <property type="entry name" value="Glyco_hydro_64"/>
    <property type="match status" value="1"/>
</dbReference>
<gene>
    <name evidence="3" type="ORF">THARTR1_01243</name>
</gene>
<keyword evidence="1" id="KW-0732">Signal</keyword>
<dbReference type="CDD" id="cd09220">
    <property type="entry name" value="GH64-GluB-like"/>
    <property type="match status" value="1"/>
</dbReference>
<dbReference type="PANTHER" id="PTHR38165:SF1">
    <property type="entry name" value="GLUCANASE B"/>
    <property type="match status" value="1"/>
</dbReference>
<dbReference type="OrthoDB" id="10058186at2759"/>
<feature type="chain" id="PRO_5014365493" description="GH64 domain-containing protein" evidence="1">
    <location>
        <begin position="17"/>
        <end position="448"/>
    </location>
</feature>
<proteinExistence type="predicted"/>
<dbReference type="AlphaFoldDB" id="A0A2K0UML1"/>
<evidence type="ECO:0000313" key="3">
    <source>
        <dbReference type="EMBL" id="PNP58995.1"/>
    </source>
</evidence>
<evidence type="ECO:0000259" key="2">
    <source>
        <dbReference type="PROSITE" id="PS52006"/>
    </source>
</evidence>
<sequence>MRTLTILTALIGAVSAAPSFISRAASPFSIAKPGGVNDIVITANNTLNGTYHSSTSVSKHAIQTRAQAGHLPIQLVNNFSGGQVNAYISGLDTDNRVVFVRGDGSLVYPSSGGSSVPVPISTPINIALPSQGNSITVNVPIVISSARIYFAVGNLQFFMVKIPNGDGLVQPSQFNLQDPSSGLLWGFVELTYTTDLAVYANISYVDFVGMILSMSLSATDGSATQTTKGLGASALSQICQGLVQQASVDGFPWSSMCIANSAGTLVRALSPGDYSVINAAAFQNYWSAYVDQVWSHYTSTPLTINTQTSAGSVNCQVSGNTLNCNGDNRGYAKPTAGDIWGCNSGPFAIQGGDNAVHAAVVPRLCAAFVRSTLLLAGGNVQPGLGQSSYYTVSPTNHYSRLVHQFEIDGRGYAFPYDDVNPNGNENASGTLASGAPNVLTVYVGAPPS</sequence>
<protein>
    <recommendedName>
        <fullName evidence="2">GH64 domain-containing protein</fullName>
    </recommendedName>
</protein>
<dbReference type="InterPro" id="IPR032477">
    <property type="entry name" value="Glyco_hydro_64"/>
</dbReference>
<dbReference type="Proteomes" id="UP000236290">
    <property type="component" value="Unassembled WGS sequence"/>
</dbReference>
<feature type="domain" description="GH64" evidence="2">
    <location>
        <begin position="68"/>
        <end position="445"/>
    </location>
</feature>
<dbReference type="Gene3D" id="2.60.110.10">
    <property type="entry name" value="Thaumatin"/>
    <property type="match status" value="1"/>
</dbReference>
<dbReference type="InterPro" id="IPR037176">
    <property type="entry name" value="Osmotin/thaumatin-like_sf"/>
</dbReference>
<dbReference type="PANTHER" id="PTHR38165">
    <property type="match status" value="1"/>
</dbReference>